<evidence type="ECO:0000259" key="2">
    <source>
        <dbReference type="Pfam" id="PF04892"/>
    </source>
</evidence>
<evidence type="ECO:0000313" key="4">
    <source>
        <dbReference type="Proteomes" id="UP000291483"/>
    </source>
</evidence>
<proteinExistence type="predicted"/>
<feature type="transmembrane region" description="Helical" evidence="1">
    <location>
        <begin position="295"/>
        <end position="323"/>
    </location>
</feature>
<feature type="transmembrane region" description="Helical" evidence="1">
    <location>
        <begin position="203"/>
        <end position="227"/>
    </location>
</feature>
<dbReference type="PANTHER" id="PTHR36834">
    <property type="entry name" value="MEMBRANE PROTEIN-RELATED"/>
    <property type="match status" value="1"/>
</dbReference>
<organism evidence="3 4">
    <name type="scientific">Microterricola gilva</name>
    <dbReference type="NCBI Taxonomy" id="393267"/>
    <lineage>
        <taxon>Bacteria</taxon>
        <taxon>Bacillati</taxon>
        <taxon>Actinomycetota</taxon>
        <taxon>Actinomycetes</taxon>
        <taxon>Micrococcales</taxon>
        <taxon>Microbacteriaceae</taxon>
        <taxon>Microterricola</taxon>
    </lineage>
</organism>
<feature type="transmembrane region" description="Helical" evidence="1">
    <location>
        <begin position="101"/>
        <end position="119"/>
    </location>
</feature>
<feature type="transmembrane region" description="Helical" evidence="1">
    <location>
        <begin position="6"/>
        <end position="30"/>
    </location>
</feature>
<dbReference type="InterPro" id="IPR006976">
    <property type="entry name" value="VanZ-like"/>
</dbReference>
<keyword evidence="1" id="KW-0812">Transmembrane</keyword>
<feature type="transmembrane region" description="Helical" evidence="1">
    <location>
        <begin position="165"/>
        <end position="183"/>
    </location>
</feature>
<keyword evidence="1" id="KW-0472">Membrane</keyword>
<feature type="transmembrane region" description="Helical" evidence="1">
    <location>
        <begin position="247"/>
        <end position="274"/>
    </location>
</feature>
<feature type="transmembrane region" description="Helical" evidence="1">
    <location>
        <begin position="126"/>
        <end position="153"/>
    </location>
</feature>
<accession>A0A4Q8AJB3</accession>
<dbReference type="EMBL" id="SHLC01000001">
    <property type="protein sequence ID" value="RZU63859.1"/>
    <property type="molecule type" value="Genomic_DNA"/>
</dbReference>
<feature type="transmembrane region" description="Helical" evidence="1">
    <location>
        <begin position="42"/>
        <end position="61"/>
    </location>
</feature>
<dbReference type="InterPro" id="IPR053150">
    <property type="entry name" value="Teicoplanin_resist-assoc"/>
</dbReference>
<dbReference type="PANTHER" id="PTHR36834:SF1">
    <property type="entry name" value="INTEGRAL MEMBRANE PROTEIN"/>
    <property type="match status" value="1"/>
</dbReference>
<sequence>MSDPIAPALVAIIGGSVLAVLLFVPFVALSYRRRGGLSPWRIVGWAALLVYSLAIWSYTLLPFPDASDISCVGAQLDPLQALVDIRSFDTDGPRALLTNPAVLQLVFNVLLFMPLGFLLRTLFARGAVVATVVGFSVSLLVELTQLSGIWGLYSCAYRFFDVDDLIANTLGALLGSLVAIAVVRRGTAGTPAAPSAITPWRRLLGMLCDWLFVVVLGSAAAIAWRALQLYALGVPFDDLNLTVEHLLALWLPLLIQLGVVLGTGSTIGESTVLLRGVDGRLPAPLGRAIRFAAGIGGYGVLAAVDGGALLFAAFVIASIIGAFRSAGHRGLASALAGMGVEDARTRDVRALRMPQGSE</sequence>
<dbReference type="RefSeq" id="WP_130504471.1">
    <property type="nucleotide sequence ID" value="NZ_SHLC01000001.1"/>
</dbReference>
<keyword evidence="1" id="KW-1133">Transmembrane helix</keyword>
<reference evidence="3 4" key="1">
    <citation type="submission" date="2019-02" db="EMBL/GenBank/DDBJ databases">
        <title>Sequencing the genomes of 1000 actinobacteria strains.</title>
        <authorList>
            <person name="Klenk H.-P."/>
        </authorList>
    </citation>
    <scope>NUCLEOTIDE SEQUENCE [LARGE SCALE GENOMIC DNA]</scope>
    <source>
        <strain evidence="3 4">DSM 18319</strain>
    </source>
</reference>
<dbReference type="Proteomes" id="UP000291483">
    <property type="component" value="Unassembled WGS sequence"/>
</dbReference>
<comment type="caution">
    <text evidence="3">The sequence shown here is derived from an EMBL/GenBank/DDBJ whole genome shotgun (WGS) entry which is preliminary data.</text>
</comment>
<dbReference type="Pfam" id="PF04892">
    <property type="entry name" value="VanZ"/>
    <property type="match status" value="1"/>
</dbReference>
<gene>
    <name evidence="3" type="ORF">EV379_0148</name>
</gene>
<dbReference type="OrthoDB" id="4822551at2"/>
<keyword evidence="4" id="KW-1185">Reference proteome</keyword>
<evidence type="ECO:0000313" key="3">
    <source>
        <dbReference type="EMBL" id="RZU63859.1"/>
    </source>
</evidence>
<name>A0A4Q8AJB3_9MICO</name>
<feature type="domain" description="VanZ-like" evidence="2">
    <location>
        <begin position="49"/>
        <end position="180"/>
    </location>
</feature>
<dbReference type="AlphaFoldDB" id="A0A4Q8AJB3"/>
<protein>
    <submittedName>
        <fullName evidence="3">VanZ like protein</fullName>
    </submittedName>
</protein>
<evidence type="ECO:0000256" key="1">
    <source>
        <dbReference type="SAM" id="Phobius"/>
    </source>
</evidence>